<dbReference type="AlphaFoldDB" id="B1X030"/>
<dbReference type="EMBL" id="CP000806">
    <property type="protein sequence ID" value="ACB49531.1"/>
    <property type="molecule type" value="Genomic_DNA"/>
</dbReference>
<dbReference type="STRING" id="43989.cce_0179"/>
<organism evidence="2 3">
    <name type="scientific">Crocosphaera subtropica (strain ATCC 51142 / BH68)</name>
    <name type="common">Cyanothece sp. (strain ATCC 51142)</name>
    <dbReference type="NCBI Taxonomy" id="43989"/>
    <lineage>
        <taxon>Bacteria</taxon>
        <taxon>Bacillati</taxon>
        <taxon>Cyanobacteriota</taxon>
        <taxon>Cyanophyceae</taxon>
        <taxon>Oscillatoriophycideae</taxon>
        <taxon>Chroococcales</taxon>
        <taxon>Aphanothecaceae</taxon>
        <taxon>Crocosphaera</taxon>
        <taxon>Crocosphaera subtropica</taxon>
    </lineage>
</organism>
<dbReference type="HOGENOM" id="CLU_1243623_0_0_3"/>
<reference evidence="2 3" key="1">
    <citation type="journal article" date="2008" name="Proc. Natl. Acad. Sci. U.S.A.">
        <title>The genome of Cyanothece 51142, a unicellular diazotrophic cyanobacterium important in the marine nitrogen cycle.</title>
        <authorList>
            <person name="Welsh E.A."/>
            <person name="Liberton M."/>
            <person name="Stoeckel J."/>
            <person name="Loh T."/>
            <person name="Elvitigala T."/>
            <person name="Wang C."/>
            <person name="Wollam A."/>
            <person name="Fulton R.S."/>
            <person name="Clifton S.W."/>
            <person name="Jacobs J.M."/>
            <person name="Aurora R."/>
            <person name="Ghosh B.K."/>
            <person name="Sherman L.A."/>
            <person name="Smith R.D."/>
            <person name="Wilson R.K."/>
            <person name="Pakrasi H.B."/>
        </authorList>
    </citation>
    <scope>NUCLEOTIDE SEQUENCE [LARGE SCALE GENOMIC DNA]</scope>
    <source>
        <strain evidence="3">ATCC 51142 / BH68</strain>
    </source>
</reference>
<evidence type="ECO:0000313" key="2">
    <source>
        <dbReference type="EMBL" id="ACB49531.1"/>
    </source>
</evidence>
<protein>
    <recommendedName>
        <fullName evidence="4">SH3b domain-containing protein</fullName>
    </recommendedName>
</protein>
<feature type="region of interest" description="Disordered" evidence="1">
    <location>
        <begin position="55"/>
        <end position="77"/>
    </location>
</feature>
<evidence type="ECO:0000256" key="1">
    <source>
        <dbReference type="SAM" id="MobiDB-lite"/>
    </source>
</evidence>
<proteinExistence type="predicted"/>
<name>B1X030_CROS5</name>
<dbReference type="KEGG" id="cyt:cce_0179"/>
<keyword evidence="3" id="KW-1185">Reference proteome</keyword>
<evidence type="ECO:0008006" key="4">
    <source>
        <dbReference type="Google" id="ProtNLM"/>
    </source>
</evidence>
<sequence length="222" mass="24217">MVNVKNAPTGLIVGRLESADRVYIIDEVEDGWVQISYPIAGYVYADNLTYCTGNSSSEQPSNYDNPTAANPTTVPGSNCRQVSRDQLLVRQKPNGEIVGQLTDEQRVMIANEGFNGWVPIEYPINGYVASQYLTDCETTANLPTSVNEENITTLADSNCRQIMSPDVPVRAKPMGNIIGKLDQNNQVSIANEGYDGWVPIERPYSGYVTAANLGNCTASNNQ</sequence>
<dbReference type="Proteomes" id="UP000001203">
    <property type="component" value="Chromosome circular"/>
</dbReference>
<dbReference type="Gene3D" id="2.30.30.40">
    <property type="entry name" value="SH3 Domains"/>
    <property type="match status" value="1"/>
</dbReference>
<evidence type="ECO:0000313" key="3">
    <source>
        <dbReference type="Proteomes" id="UP000001203"/>
    </source>
</evidence>
<dbReference type="eggNOG" id="COG3103">
    <property type="taxonomic scope" value="Bacteria"/>
</dbReference>
<gene>
    <name evidence="2" type="ordered locus">cce_0179</name>
</gene>
<accession>B1X030</accession>